<dbReference type="GeneID" id="96260140"/>
<keyword evidence="5 7" id="KW-0472">Membrane</keyword>
<dbReference type="PANTHER" id="PTHR32322:SF2">
    <property type="entry name" value="EAMA DOMAIN-CONTAINING PROTEIN"/>
    <property type="match status" value="1"/>
</dbReference>
<dbReference type="InterPro" id="IPR000620">
    <property type="entry name" value="EamA_dom"/>
</dbReference>
<feature type="transmembrane region" description="Helical" evidence="7">
    <location>
        <begin position="280"/>
        <end position="299"/>
    </location>
</feature>
<organism evidence="9 10">
    <name type="scientific">Streptomyces smyrnaeus</name>
    <dbReference type="NCBI Taxonomy" id="1387713"/>
    <lineage>
        <taxon>Bacteria</taxon>
        <taxon>Bacillati</taxon>
        <taxon>Actinomycetota</taxon>
        <taxon>Actinomycetes</taxon>
        <taxon>Kitasatosporales</taxon>
        <taxon>Streptomycetaceae</taxon>
        <taxon>Streptomyces</taxon>
    </lineage>
</organism>
<protein>
    <submittedName>
        <fullName evidence="9">DMT family transporter</fullName>
    </submittedName>
</protein>
<evidence type="ECO:0000256" key="4">
    <source>
        <dbReference type="ARBA" id="ARBA00022989"/>
    </source>
</evidence>
<gene>
    <name evidence="9" type="ORF">JW613_16150</name>
</gene>
<feature type="compositionally biased region" description="Basic and acidic residues" evidence="6">
    <location>
        <begin position="1"/>
        <end position="13"/>
    </location>
</feature>
<comment type="similarity">
    <text evidence="2">Belongs to the EamA transporter family.</text>
</comment>
<reference evidence="9 10" key="1">
    <citation type="submission" date="2021-02" db="EMBL/GenBank/DDBJ databases">
        <title>Streptomyces spirodelae sp. nov., isolated from duckweed.</title>
        <authorList>
            <person name="Saimee Y."/>
            <person name="Duangmal K."/>
        </authorList>
    </citation>
    <scope>NUCLEOTIDE SEQUENCE [LARGE SCALE GENOMIC DNA]</scope>
    <source>
        <strain evidence="9 10">DSM 42105</strain>
    </source>
</reference>
<dbReference type="EMBL" id="JAFFZM010000009">
    <property type="protein sequence ID" value="MBO8199819.1"/>
    <property type="molecule type" value="Genomic_DNA"/>
</dbReference>
<feature type="domain" description="EamA" evidence="8">
    <location>
        <begin position="73"/>
        <end position="201"/>
    </location>
</feature>
<comment type="subcellular location">
    <subcellularLocation>
        <location evidence="1">Membrane</location>
        <topology evidence="1">Multi-pass membrane protein</topology>
    </subcellularLocation>
</comment>
<feature type="compositionally biased region" description="Pro residues" evidence="6">
    <location>
        <begin position="32"/>
        <end position="52"/>
    </location>
</feature>
<evidence type="ECO:0000256" key="7">
    <source>
        <dbReference type="SAM" id="Phobius"/>
    </source>
</evidence>
<name>A0ABS3XWN6_9ACTN</name>
<evidence type="ECO:0000256" key="2">
    <source>
        <dbReference type="ARBA" id="ARBA00007362"/>
    </source>
</evidence>
<keyword evidence="3 7" id="KW-0812">Transmembrane</keyword>
<feature type="region of interest" description="Disordered" evidence="6">
    <location>
        <begin position="1"/>
        <end position="67"/>
    </location>
</feature>
<keyword evidence="10" id="KW-1185">Reference proteome</keyword>
<dbReference type="PANTHER" id="PTHR32322">
    <property type="entry name" value="INNER MEMBRANE TRANSPORTER"/>
    <property type="match status" value="1"/>
</dbReference>
<evidence type="ECO:0000256" key="6">
    <source>
        <dbReference type="SAM" id="MobiDB-lite"/>
    </source>
</evidence>
<comment type="caution">
    <text evidence="9">The sequence shown here is derived from an EMBL/GenBank/DDBJ whole genome shotgun (WGS) entry which is preliminary data.</text>
</comment>
<feature type="transmembrane region" description="Helical" evidence="7">
    <location>
        <begin position="214"/>
        <end position="234"/>
    </location>
</feature>
<dbReference type="Proteomes" id="UP000721954">
    <property type="component" value="Unassembled WGS sequence"/>
</dbReference>
<dbReference type="RefSeq" id="WP_209211528.1">
    <property type="nucleotide sequence ID" value="NZ_JAFFZM010000009.1"/>
</dbReference>
<dbReference type="InterPro" id="IPR050638">
    <property type="entry name" value="AA-Vitamin_Transporters"/>
</dbReference>
<dbReference type="Pfam" id="PF00892">
    <property type="entry name" value="EamA"/>
    <property type="match status" value="2"/>
</dbReference>
<evidence type="ECO:0000256" key="1">
    <source>
        <dbReference type="ARBA" id="ARBA00004141"/>
    </source>
</evidence>
<feature type="transmembrane region" description="Helical" evidence="7">
    <location>
        <begin position="161"/>
        <end position="177"/>
    </location>
</feature>
<proteinExistence type="inferred from homology"/>
<feature type="domain" description="EamA" evidence="8">
    <location>
        <begin position="215"/>
        <end position="349"/>
    </location>
</feature>
<feature type="transmembrane region" description="Helical" evidence="7">
    <location>
        <begin position="102"/>
        <end position="122"/>
    </location>
</feature>
<feature type="transmembrane region" description="Helical" evidence="7">
    <location>
        <begin position="189"/>
        <end position="208"/>
    </location>
</feature>
<feature type="transmembrane region" description="Helical" evidence="7">
    <location>
        <begin position="75"/>
        <end position="96"/>
    </location>
</feature>
<feature type="transmembrane region" description="Helical" evidence="7">
    <location>
        <begin position="246"/>
        <end position="268"/>
    </location>
</feature>
<dbReference type="InterPro" id="IPR037185">
    <property type="entry name" value="EmrE-like"/>
</dbReference>
<evidence type="ECO:0000256" key="3">
    <source>
        <dbReference type="ARBA" id="ARBA00022692"/>
    </source>
</evidence>
<feature type="transmembrane region" description="Helical" evidence="7">
    <location>
        <begin position="134"/>
        <end position="155"/>
    </location>
</feature>
<evidence type="ECO:0000256" key="5">
    <source>
        <dbReference type="ARBA" id="ARBA00023136"/>
    </source>
</evidence>
<keyword evidence="4 7" id="KW-1133">Transmembrane helix</keyword>
<feature type="compositionally biased region" description="Low complexity" evidence="6">
    <location>
        <begin position="16"/>
        <end position="31"/>
    </location>
</feature>
<evidence type="ECO:0000259" key="8">
    <source>
        <dbReference type="Pfam" id="PF00892"/>
    </source>
</evidence>
<evidence type="ECO:0000313" key="9">
    <source>
        <dbReference type="EMBL" id="MBO8199819.1"/>
    </source>
</evidence>
<dbReference type="SUPFAM" id="SSF103481">
    <property type="entry name" value="Multidrug resistance efflux transporter EmrE"/>
    <property type="match status" value="2"/>
</dbReference>
<sequence>MREHDSATRHAEIADPATGGPAGTALRSPATGPAPAPSPSAPPRSAAHPPPSATVGSATERRPAAPTAPAARTGVVFAVLGVVLFSLTFPATSWALEGFGPWTSTALRGVLAGLVAGAVLAVRRIPAPARQHWVGLALAASGVVIGFPLLTTLALQTSTTSHAAVVVGLLPLTTALYSSLRTGSRPAPLFWVAALAGAAVVVAFALYQSGGAPGIGDLYLCGALLICAAGYAEGGRLARELPALEVIGWALVGCLPVSAVGAALALAYEPVTLTAHSVPGLVWSAVCSQFVGLLFWYRAMGLAGVARTSQVQLAQPLLTLVWAVLLLGERLSPAAPAAALAVLVCIVVVQRSRA</sequence>
<accession>A0ABS3XWN6</accession>
<evidence type="ECO:0000313" key="10">
    <source>
        <dbReference type="Proteomes" id="UP000721954"/>
    </source>
</evidence>